<keyword evidence="3" id="KW-1185">Reference proteome</keyword>
<protein>
    <submittedName>
        <fullName evidence="2">Aste57867_11257 protein</fullName>
    </submittedName>
</protein>
<evidence type="ECO:0000313" key="1">
    <source>
        <dbReference type="EMBL" id="KAF0698106.1"/>
    </source>
</evidence>
<accession>A0A485KSH6</accession>
<name>A0A485KSH6_9STRA</name>
<reference evidence="1" key="2">
    <citation type="submission" date="2019-06" db="EMBL/GenBank/DDBJ databases">
        <title>Genomics analysis of Aphanomyces spp. identifies a new class of oomycete effector associated with host adaptation.</title>
        <authorList>
            <person name="Gaulin E."/>
        </authorList>
    </citation>
    <scope>NUCLEOTIDE SEQUENCE</scope>
    <source>
        <strain evidence="1">CBS 578.67</strain>
    </source>
</reference>
<reference evidence="2 3" key="1">
    <citation type="submission" date="2019-03" db="EMBL/GenBank/DDBJ databases">
        <authorList>
            <person name="Gaulin E."/>
            <person name="Dumas B."/>
        </authorList>
    </citation>
    <scope>NUCLEOTIDE SEQUENCE [LARGE SCALE GENOMIC DNA]</scope>
    <source>
        <strain evidence="2">CBS 568.67</strain>
    </source>
</reference>
<evidence type="ECO:0000313" key="2">
    <source>
        <dbReference type="EMBL" id="VFT88121.1"/>
    </source>
</evidence>
<proteinExistence type="predicted"/>
<gene>
    <name evidence="2" type="primary">Aste57867_11257</name>
    <name evidence="1" type="ORF">As57867_011215</name>
    <name evidence="2" type="ORF">ASTE57867_11257</name>
</gene>
<dbReference type="EMBL" id="CAADRA010005284">
    <property type="protein sequence ID" value="VFT88121.1"/>
    <property type="molecule type" value="Genomic_DNA"/>
</dbReference>
<evidence type="ECO:0000313" key="3">
    <source>
        <dbReference type="Proteomes" id="UP000332933"/>
    </source>
</evidence>
<organism evidence="2 3">
    <name type="scientific">Aphanomyces stellatus</name>
    <dbReference type="NCBI Taxonomy" id="120398"/>
    <lineage>
        <taxon>Eukaryota</taxon>
        <taxon>Sar</taxon>
        <taxon>Stramenopiles</taxon>
        <taxon>Oomycota</taxon>
        <taxon>Saprolegniomycetes</taxon>
        <taxon>Saprolegniales</taxon>
        <taxon>Verrucalvaceae</taxon>
        <taxon>Aphanomyces</taxon>
    </lineage>
</organism>
<dbReference type="AlphaFoldDB" id="A0A485KSH6"/>
<dbReference type="Proteomes" id="UP000332933">
    <property type="component" value="Unassembled WGS sequence"/>
</dbReference>
<dbReference type="EMBL" id="VJMH01005263">
    <property type="protein sequence ID" value="KAF0698106.1"/>
    <property type="molecule type" value="Genomic_DNA"/>
</dbReference>
<sequence length="229" mass="25351">MAIRFKERTYHQVVVGAAASGRMEMLLFAYPHCNPIVAVPQATEIASVNNHHEISSWLIDRAPGSSLQDLLISACSFNNLKLARSLLWTRNGTLRVPQAMVQACFQRAVRLGCINVAQLIGQHCNSMQVQAVDVYHTAYYGCQDVLVFLRDLEPEIIKAPDDDDALVFRMHGQETPTLTAVANHVEVETLDLVLQITTPTLDQVQQVSASVDGAKPEIIRLLQAYEASQ</sequence>